<dbReference type="GO" id="GO:0006508">
    <property type="term" value="P:proteolysis"/>
    <property type="evidence" value="ECO:0007669"/>
    <property type="project" value="UniProtKB-KW"/>
</dbReference>
<dbReference type="GO" id="GO:0008234">
    <property type="term" value="F:cysteine-type peptidase activity"/>
    <property type="evidence" value="ECO:0007669"/>
    <property type="project" value="UniProtKB-KW"/>
</dbReference>
<evidence type="ECO:0000259" key="6">
    <source>
        <dbReference type="SMART" id="SM00645"/>
    </source>
</evidence>
<dbReference type="Gene3D" id="3.90.70.10">
    <property type="entry name" value="Cysteine proteinases"/>
    <property type="match status" value="1"/>
</dbReference>
<keyword evidence="2" id="KW-0645">Protease</keyword>
<gene>
    <name evidence="7" type="ORF">BOKJ2_LOCUS13853</name>
</gene>
<proteinExistence type="inferred from homology"/>
<feature type="chain" id="PRO_5035595879" description="Peptidase C1A papain C-terminal domain-containing protein" evidence="5">
    <location>
        <begin position="16"/>
        <end position="271"/>
    </location>
</feature>
<evidence type="ECO:0000256" key="3">
    <source>
        <dbReference type="ARBA" id="ARBA00022801"/>
    </source>
</evidence>
<dbReference type="InterPro" id="IPR038765">
    <property type="entry name" value="Papain-like_cys_pep_sf"/>
</dbReference>
<dbReference type="InterPro" id="IPR039417">
    <property type="entry name" value="Peptidase_C1A_papain-like"/>
</dbReference>
<dbReference type="OrthoDB" id="10253408at2759"/>
<dbReference type="EMBL" id="CAJFDH010000006">
    <property type="protein sequence ID" value="CAD5229873.1"/>
    <property type="molecule type" value="Genomic_DNA"/>
</dbReference>
<evidence type="ECO:0000256" key="1">
    <source>
        <dbReference type="ARBA" id="ARBA00008455"/>
    </source>
</evidence>
<reference evidence="7" key="1">
    <citation type="submission" date="2020-09" db="EMBL/GenBank/DDBJ databases">
        <authorList>
            <person name="Kikuchi T."/>
        </authorList>
    </citation>
    <scope>NUCLEOTIDE SEQUENCE</scope>
    <source>
        <strain evidence="7">SH1</strain>
    </source>
</reference>
<keyword evidence="5" id="KW-0732">Signal</keyword>
<dbReference type="PROSITE" id="PS00139">
    <property type="entry name" value="THIOL_PROTEASE_CYS"/>
    <property type="match status" value="1"/>
</dbReference>
<sequence>MKLFVFFCLVIGASALSRDVRVSLKLAYELKQTLPEGQHADFEKFTEFIRKYERQYTTPEEVSQRFFSIQKSIKKVVVVSESDPMAIYGLTKLSDYSKEELKRVTSGLISESQNVDPSKYVILESEEIPEAFDWREHNGVTPVRDQGVCGSCYAFGSVAAIESQLLIHKNLSTYLSIEEILSCTYHNQKYGNNNGCHGGLPDGVYDFVKDNGITDNEHWEYDDQHEYFNGTCSEVKPVITKLEDVILLPPNNAESLKAALYTYGPVSARKV</sequence>
<dbReference type="AlphaFoldDB" id="A0A811LRX0"/>
<keyword evidence="3" id="KW-0378">Hydrolase</keyword>
<dbReference type="SMART" id="SM00645">
    <property type="entry name" value="Pept_C1"/>
    <property type="match status" value="1"/>
</dbReference>
<dbReference type="Proteomes" id="UP000783686">
    <property type="component" value="Unassembled WGS sequence"/>
</dbReference>
<name>A0A811LRX0_9BILA</name>
<dbReference type="InterPro" id="IPR000169">
    <property type="entry name" value="Pept_cys_AS"/>
</dbReference>
<dbReference type="PANTHER" id="PTHR12411">
    <property type="entry name" value="CYSTEINE PROTEASE FAMILY C1-RELATED"/>
    <property type="match status" value="1"/>
</dbReference>
<keyword evidence="4" id="KW-0788">Thiol protease</keyword>
<dbReference type="InterPro" id="IPR013128">
    <property type="entry name" value="Peptidase_C1A"/>
</dbReference>
<keyword evidence="8" id="KW-1185">Reference proteome</keyword>
<dbReference type="Proteomes" id="UP000614601">
    <property type="component" value="Unassembled WGS sequence"/>
</dbReference>
<feature type="domain" description="Peptidase C1A papain C-terminal" evidence="6">
    <location>
        <begin position="128"/>
        <end position="271"/>
    </location>
</feature>
<dbReference type="SUPFAM" id="SSF54001">
    <property type="entry name" value="Cysteine proteinases"/>
    <property type="match status" value="1"/>
</dbReference>
<dbReference type="EMBL" id="CAJFCW020000006">
    <property type="protein sequence ID" value="CAG9127295.1"/>
    <property type="molecule type" value="Genomic_DNA"/>
</dbReference>
<dbReference type="InterPro" id="IPR000668">
    <property type="entry name" value="Peptidase_C1A_C"/>
</dbReference>
<evidence type="ECO:0000313" key="8">
    <source>
        <dbReference type="Proteomes" id="UP000614601"/>
    </source>
</evidence>
<evidence type="ECO:0000256" key="4">
    <source>
        <dbReference type="ARBA" id="ARBA00022807"/>
    </source>
</evidence>
<evidence type="ECO:0000256" key="5">
    <source>
        <dbReference type="SAM" id="SignalP"/>
    </source>
</evidence>
<feature type="signal peptide" evidence="5">
    <location>
        <begin position="1"/>
        <end position="15"/>
    </location>
</feature>
<comment type="similarity">
    <text evidence="1">Belongs to the peptidase C1 family.</text>
</comment>
<accession>A0A811LRX0</accession>
<evidence type="ECO:0000313" key="7">
    <source>
        <dbReference type="EMBL" id="CAD5229873.1"/>
    </source>
</evidence>
<comment type="caution">
    <text evidence="7">The sequence shown here is derived from an EMBL/GenBank/DDBJ whole genome shotgun (WGS) entry which is preliminary data.</text>
</comment>
<dbReference type="CDD" id="cd02248">
    <property type="entry name" value="Peptidase_C1A"/>
    <property type="match status" value="1"/>
</dbReference>
<organism evidence="7 8">
    <name type="scientific">Bursaphelenchus okinawaensis</name>
    <dbReference type="NCBI Taxonomy" id="465554"/>
    <lineage>
        <taxon>Eukaryota</taxon>
        <taxon>Metazoa</taxon>
        <taxon>Ecdysozoa</taxon>
        <taxon>Nematoda</taxon>
        <taxon>Chromadorea</taxon>
        <taxon>Rhabditida</taxon>
        <taxon>Tylenchina</taxon>
        <taxon>Tylenchomorpha</taxon>
        <taxon>Aphelenchoidea</taxon>
        <taxon>Aphelenchoididae</taxon>
        <taxon>Bursaphelenchus</taxon>
    </lineage>
</organism>
<protein>
    <recommendedName>
        <fullName evidence="6">Peptidase C1A papain C-terminal domain-containing protein</fullName>
    </recommendedName>
</protein>
<evidence type="ECO:0000256" key="2">
    <source>
        <dbReference type="ARBA" id="ARBA00022670"/>
    </source>
</evidence>
<dbReference type="Pfam" id="PF00112">
    <property type="entry name" value="Peptidase_C1"/>
    <property type="match status" value="1"/>
</dbReference>